<dbReference type="PANTHER" id="PTHR43798:SF33">
    <property type="entry name" value="HYDROLASE, PUTATIVE (AFU_ORTHOLOGUE AFUA_2G14860)-RELATED"/>
    <property type="match status" value="1"/>
</dbReference>
<dbReference type="InterPro" id="IPR000073">
    <property type="entry name" value="AB_hydrolase_1"/>
</dbReference>
<dbReference type="GO" id="GO:0016787">
    <property type="term" value="F:hydrolase activity"/>
    <property type="evidence" value="ECO:0007669"/>
    <property type="project" value="UniProtKB-KW"/>
</dbReference>
<accession>A0A2S1SIK9</accession>
<dbReference type="InterPro" id="IPR029058">
    <property type="entry name" value="AB_hydrolase_fold"/>
</dbReference>
<dbReference type="AlphaFoldDB" id="A0A2S1SIK9"/>
<evidence type="ECO:0000313" key="2">
    <source>
        <dbReference type="EMBL" id="AWI26254.1"/>
    </source>
</evidence>
<keyword evidence="3" id="KW-1185">Reference proteome</keyword>
<evidence type="ECO:0000313" key="3">
    <source>
        <dbReference type="Proteomes" id="UP000244937"/>
    </source>
</evidence>
<feature type="domain" description="AB hydrolase-1" evidence="1">
    <location>
        <begin position="3"/>
        <end position="104"/>
    </location>
</feature>
<organism evidence="2 3">
    <name type="scientific">Flavobacterium pallidum</name>
    <dbReference type="NCBI Taxonomy" id="2172098"/>
    <lineage>
        <taxon>Bacteria</taxon>
        <taxon>Pseudomonadati</taxon>
        <taxon>Bacteroidota</taxon>
        <taxon>Flavobacteriia</taxon>
        <taxon>Flavobacteriales</taxon>
        <taxon>Flavobacteriaceae</taxon>
        <taxon>Flavobacterium</taxon>
    </lineage>
</organism>
<dbReference type="GO" id="GO:0016020">
    <property type="term" value="C:membrane"/>
    <property type="evidence" value="ECO:0007669"/>
    <property type="project" value="TreeGrafter"/>
</dbReference>
<dbReference type="SUPFAM" id="SSF53474">
    <property type="entry name" value="alpha/beta-Hydrolases"/>
    <property type="match status" value="1"/>
</dbReference>
<reference evidence="2 3" key="1">
    <citation type="submission" date="2018-05" db="EMBL/GenBank/DDBJ databases">
        <title>Genome sequencing of Flavobacterium sp. HYN0049.</title>
        <authorList>
            <person name="Yi H."/>
            <person name="Baek C."/>
        </authorList>
    </citation>
    <scope>NUCLEOTIDE SEQUENCE [LARGE SCALE GENOMIC DNA]</scope>
    <source>
        <strain evidence="2 3">HYN0049</strain>
    </source>
</reference>
<proteinExistence type="predicted"/>
<gene>
    <name evidence="2" type="ORF">HYN49_10270</name>
</gene>
<protein>
    <submittedName>
        <fullName evidence="2">Alpha/beta hydrolase</fullName>
    </submittedName>
</protein>
<evidence type="ECO:0000259" key="1">
    <source>
        <dbReference type="Pfam" id="PF00561"/>
    </source>
</evidence>
<dbReference type="OrthoDB" id="9791779at2"/>
<dbReference type="Gene3D" id="3.40.50.1820">
    <property type="entry name" value="alpha/beta hydrolase"/>
    <property type="match status" value="1"/>
</dbReference>
<sequence>MQHLLLLHGAIGAKEQFDTLVQQLEGKFTMHTMNFSGHGGTVMPGSFSIKGFAKDVADFLAAKNLQSINIFGYSMGGYVALYLAKEHPQLVDRIFTLATKFEWTPDIAAKETRMLDPDKIAEKIPAFANTLEKRHYPNDWKTVMTATAEMMINMGNENPLPGDFKDIGIPVRISIGDSDAMVTLEETIAVYRQLPNASLMVFPGTHHPIEKVDVTVLAIALENFFKL</sequence>
<dbReference type="PANTHER" id="PTHR43798">
    <property type="entry name" value="MONOACYLGLYCEROL LIPASE"/>
    <property type="match status" value="1"/>
</dbReference>
<dbReference type="Pfam" id="PF00561">
    <property type="entry name" value="Abhydrolase_1"/>
    <property type="match status" value="1"/>
</dbReference>
<dbReference type="RefSeq" id="WP_108904032.1">
    <property type="nucleotide sequence ID" value="NZ_CP029187.1"/>
</dbReference>
<dbReference type="Proteomes" id="UP000244937">
    <property type="component" value="Chromosome"/>
</dbReference>
<dbReference type="EMBL" id="CP029187">
    <property type="protein sequence ID" value="AWI26254.1"/>
    <property type="molecule type" value="Genomic_DNA"/>
</dbReference>
<dbReference type="KEGG" id="fpal:HYN49_10270"/>
<name>A0A2S1SIK9_9FLAO</name>
<keyword evidence="2" id="KW-0378">Hydrolase</keyword>
<dbReference type="InterPro" id="IPR050266">
    <property type="entry name" value="AB_hydrolase_sf"/>
</dbReference>